<sequence>MKTYFDFPADLRWQIVWQIGAPCALAFRKEEERAAARGTNRQGTRGRVEIRAGRSDPLQPPTGEKELMLTSAPSRALAVVTLPANNWWPRVTQIIQLQQH</sequence>
<dbReference type="WBParaSite" id="PSAMB.scaffold4330size14984.g24041.t1">
    <property type="protein sequence ID" value="PSAMB.scaffold4330size14984.g24041.t1"/>
    <property type="gene ID" value="PSAMB.scaffold4330size14984.g24041"/>
</dbReference>
<name>A0A914XMH9_9BILA</name>
<accession>A0A914XMH9</accession>
<reference evidence="3 4" key="1">
    <citation type="submission" date="2022-11" db="UniProtKB">
        <authorList>
            <consortium name="WormBaseParasite"/>
        </authorList>
    </citation>
    <scope>IDENTIFICATION</scope>
</reference>
<evidence type="ECO:0000313" key="4">
    <source>
        <dbReference type="WBParaSite" id="PSAMB.scaffold859size48658.g9389.t1"/>
    </source>
</evidence>
<feature type="region of interest" description="Disordered" evidence="1">
    <location>
        <begin position="33"/>
        <end position="63"/>
    </location>
</feature>
<dbReference type="Proteomes" id="UP000887566">
    <property type="component" value="Unplaced"/>
</dbReference>
<evidence type="ECO:0000313" key="3">
    <source>
        <dbReference type="WBParaSite" id="PSAMB.scaffold4330size14984.g24041.t1"/>
    </source>
</evidence>
<evidence type="ECO:0000313" key="2">
    <source>
        <dbReference type="Proteomes" id="UP000887566"/>
    </source>
</evidence>
<dbReference type="AlphaFoldDB" id="A0A914XMH9"/>
<dbReference type="WBParaSite" id="PSAMB.scaffold859size48658.g9389.t1">
    <property type="protein sequence ID" value="PSAMB.scaffold859size48658.g9389.t1"/>
    <property type="gene ID" value="PSAMB.scaffold859size48658.g9389"/>
</dbReference>
<protein>
    <submittedName>
        <fullName evidence="3 4">Uncharacterized protein</fullName>
    </submittedName>
</protein>
<organism evidence="2 4">
    <name type="scientific">Plectus sambesii</name>
    <dbReference type="NCBI Taxonomy" id="2011161"/>
    <lineage>
        <taxon>Eukaryota</taxon>
        <taxon>Metazoa</taxon>
        <taxon>Ecdysozoa</taxon>
        <taxon>Nematoda</taxon>
        <taxon>Chromadorea</taxon>
        <taxon>Plectida</taxon>
        <taxon>Plectina</taxon>
        <taxon>Plectoidea</taxon>
        <taxon>Plectidae</taxon>
        <taxon>Plectus</taxon>
    </lineage>
</organism>
<evidence type="ECO:0000256" key="1">
    <source>
        <dbReference type="SAM" id="MobiDB-lite"/>
    </source>
</evidence>
<proteinExistence type="predicted"/>
<keyword evidence="2" id="KW-1185">Reference proteome</keyword>